<accession>A0A173V4E3</accession>
<dbReference type="Proteomes" id="UP000095350">
    <property type="component" value="Unassembled WGS sequence"/>
</dbReference>
<reference evidence="1 2" key="1">
    <citation type="submission" date="2015-09" db="EMBL/GenBank/DDBJ databases">
        <authorList>
            <consortium name="Pathogen Informatics"/>
        </authorList>
    </citation>
    <scope>NUCLEOTIDE SEQUENCE [LARGE SCALE GENOMIC DNA]</scope>
    <source>
        <strain evidence="1 2">2789STDY5834960</strain>
    </source>
</reference>
<gene>
    <name evidence="1" type="ORF">ERS852572_02569</name>
</gene>
<dbReference type="STRING" id="166486.ERS852572_02569"/>
<name>A0A173V4E3_9FIRM</name>
<dbReference type="AlphaFoldDB" id="A0A173V4E3"/>
<dbReference type="PaxDb" id="166486-ERS852572_02569"/>
<organism evidence="1 2">
    <name type="scientific">Roseburia intestinalis</name>
    <dbReference type="NCBI Taxonomy" id="166486"/>
    <lineage>
        <taxon>Bacteria</taxon>
        <taxon>Bacillati</taxon>
        <taxon>Bacillota</taxon>
        <taxon>Clostridia</taxon>
        <taxon>Lachnospirales</taxon>
        <taxon>Lachnospiraceae</taxon>
        <taxon>Roseburia</taxon>
    </lineage>
</organism>
<dbReference type="EMBL" id="CYXZ01000019">
    <property type="protein sequence ID" value="CUN21874.1"/>
    <property type="molecule type" value="Genomic_DNA"/>
</dbReference>
<sequence length="103" mass="12118">MKKLETVENRVLAVLKEHPEARNDDMKLYLLISKACIYDTYGIADFSFEDVMSNYKAYGIPCFESIRRTRQKIQAKYPELGCSPEVRRARHKMQRVYSDYAKS</sequence>
<dbReference type="RefSeq" id="WP_055194961.1">
    <property type="nucleotide sequence ID" value="NZ_CABIYH010000019.1"/>
</dbReference>
<evidence type="ECO:0000313" key="2">
    <source>
        <dbReference type="Proteomes" id="UP000095350"/>
    </source>
</evidence>
<protein>
    <submittedName>
        <fullName evidence="1">Uncharacterized protein</fullName>
    </submittedName>
</protein>
<proteinExistence type="predicted"/>
<dbReference type="OrthoDB" id="2055105at2"/>
<evidence type="ECO:0000313" key="1">
    <source>
        <dbReference type="EMBL" id="CUN21874.1"/>
    </source>
</evidence>